<keyword evidence="4" id="KW-1185">Reference proteome</keyword>
<feature type="domain" description="DUF3592" evidence="2">
    <location>
        <begin position="148"/>
        <end position="207"/>
    </location>
</feature>
<accession>A0A1K1T1H3</accession>
<gene>
    <name evidence="3" type="ORF">SAMN04489730_7539</name>
</gene>
<protein>
    <recommendedName>
        <fullName evidence="2">DUF3592 domain-containing protein</fullName>
    </recommendedName>
</protein>
<dbReference type="STRING" id="546364.SAMN04489730_7539"/>
<dbReference type="AlphaFoldDB" id="A0A1K1T1H3"/>
<name>A0A1K1T1H3_9PSEU</name>
<dbReference type="InterPro" id="IPR021994">
    <property type="entry name" value="DUF3592"/>
</dbReference>
<feature type="transmembrane region" description="Helical" evidence="1">
    <location>
        <begin position="12"/>
        <end position="35"/>
    </location>
</feature>
<dbReference type="Pfam" id="PF12158">
    <property type="entry name" value="DUF3592"/>
    <property type="match status" value="1"/>
</dbReference>
<feature type="transmembrane region" description="Helical" evidence="1">
    <location>
        <begin position="47"/>
        <end position="65"/>
    </location>
</feature>
<dbReference type="EMBL" id="FPJG01000006">
    <property type="protein sequence ID" value="SFW90374.1"/>
    <property type="molecule type" value="Genomic_DNA"/>
</dbReference>
<dbReference type="Proteomes" id="UP000182740">
    <property type="component" value="Unassembled WGS sequence"/>
</dbReference>
<sequence>MALDDPGRRRVAWLAVVVISGLVFLIVTAGMAYSLLAPGYVFEDGELPIEAAVLAGSLALSAFGARRVRAADLVLRDRVPDDGAWLPPERATGDGDVDLDAETRGLRRTARRAAALVLVWAAVSAGGLAGLLVAEQSAADLLATGVRTPGVVVSVHDRTKGSPSIWVRYRSPGASWAEEIVSDSGRAYHRGDPVTVVYDPARPERARTTEEPNEDQVLVGFGVIALLLGFAGLPVAVAAAAGWRRRARAVARTGWRVATVTVVPHPGRRRWPSEVRVRYRDGSGIVLGCTLSTRGTGVPAGRVKRAWVGGWGRQMVVLFPRGARKPGPHAMPAYAIGSRLSRFRR</sequence>
<dbReference type="RefSeq" id="WP_072480696.1">
    <property type="nucleotide sequence ID" value="NZ_FPJG01000006.1"/>
</dbReference>
<evidence type="ECO:0000256" key="1">
    <source>
        <dbReference type="SAM" id="Phobius"/>
    </source>
</evidence>
<evidence type="ECO:0000259" key="2">
    <source>
        <dbReference type="Pfam" id="PF12158"/>
    </source>
</evidence>
<proteinExistence type="predicted"/>
<feature type="transmembrane region" description="Helical" evidence="1">
    <location>
        <begin position="113"/>
        <end position="134"/>
    </location>
</feature>
<keyword evidence="1" id="KW-1133">Transmembrane helix</keyword>
<keyword evidence="1" id="KW-0812">Transmembrane</keyword>
<reference evidence="4" key="1">
    <citation type="submission" date="2016-11" db="EMBL/GenBank/DDBJ databases">
        <authorList>
            <person name="Varghese N."/>
            <person name="Submissions S."/>
        </authorList>
    </citation>
    <scope>NUCLEOTIDE SEQUENCE [LARGE SCALE GENOMIC DNA]</scope>
    <source>
        <strain evidence="4">DSM 44671</strain>
    </source>
</reference>
<evidence type="ECO:0000313" key="4">
    <source>
        <dbReference type="Proteomes" id="UP000182740"/>
    </source>
</evidence>
<organism evidence="3 4">
    <name type="scientific">Amycolatopsis australiensis</name>
    <dbReference type="NCBI Taxonomy" id="546364"/>
    <lineage>
        <taxon>Bacteria</taxon>
        <taxon>Bacillati</taxon>
        <taxon>Actinomycetota</taxon>
        <taxon>Actinomycetes</taxon>
        <taxon>Pseudonocardiales</taxon>
        <taxon>Pseudonocardiaceae</taxon>
        <taxon>Amycolatopsis</taxon>
    </lineage>
</organism>
<keyword evidence="1" id="KW-0472">Membrane</keyword>
<evidence type="ECO:0000313" key="3">
    <source>
        <dbReference type="EMBL" id="SFW90374.1"/>
    </source>
</evidence>
<feature type="transmembrane region" description="Helical" evidence="1">
    <location>
        <begin position="217"/>
        <end position="243"/>
    </location>
</feature>